<evidence type="ECO:0000256" key="4">
    <source>
        <dbReference type="ARBA" id="ARBA00023172"/>
    </source>
</evidence>
<dbReference type="Pfam" id="PF07282">
    <property type="entry name" value="Cas12f1-like_TNB"/>
    <property type="match status" value="1"/>
</dbReference>
<keyword evidence="3" id="KW-0238">DNA-binding</keyword>
<feature type="compositionally biased region" description="Basic residues" evidence="5">
    <location>
        <begin position="214"/>
        <end position="239"/>
    </location>
</feature>
<comment type="caution">
    <text evidence="8">The sequence shown here is derived from an EMBL/GenBank/DDBJ whole genome shotgun (WGS) entry which is preliminary data.</text>
</comment>
<dbReference type="GO" id="GO:0006310">
    <property type="term" value="P:DNA recombination"/>
    <property type="evidence" value="ECO:0007669"/>
    <property type="project" value="UniProtKB-KW"/>
</dbReference>
<dbReference type="NCBIfam" id="NF040570">
    <property type="entry name" value="guided_TnpB"/>
    <property type="match status" value="1"/>
</dbReference>
<evidence type="ECO:0000259" key="6">
    <source>
        <dbReference type="Pfam" id="PF01385"/>
    </source>
</evidence>
<dbReference type="EMBL" id="MVGR01000005">
    <property type="protein sequence ID" value="OPF15815.1"/>
    <property type="molecule type" value="Genomic_DNA"/>
</dbReference>
<dbReference type="Proteomes" id="UP000189835">
    <property type="component" value="Unassembled WGS sequence"/>
</dbReference>
<dbReference type="InterPro" id="IPR010095">
    <property type="entry name" value="Cas12f1-like_TNB"/>
</dbReference>
<feature type="region of interest" description="Disordered" evidence="5">
    <location>
        <begin position="214"/>
        <end position="250"/>
    </location>
</feature>
<reference evidence="8 9" key="1">
    <citation type="submission" date="2017-02" db="EMBL/GenBank/DDBJ databases">
        <title>Genome sequence of Microcystis aeruginosa KW.</title>
        <authorList>
            <person name="Oh H.-M."/>
            <person name="Ahn C.-Y."/>
            <person name="Jeong H."/>
            <person name="Srivastava A."/>
            <person name="Lee H.-G."/>
            <person name="Kang S.-R."/>
        </authorList>
    </citation>
    <scope>NUCLEOTIDE SEQUENCE [LARGE SCALE GENOMIC DNA]</scope>
    <source>
        <strain evidence="8 9">KW</strain>
    </source>
</reference>
<keyword evidence="2" id="KW-0815">Transposition</keyword>
<dbReference type="Pfam" id="PF01385">
    <property type="entry name" value="OrfB_IS605"/>
    <property type="match status" value="1"/>
</dbReference>
<proteinExistence type="inferred from homology"/>
<evidence type="ECO:0000256" key="3">
    <source>
        <dbReference type="ARBA" id="ARBA00023125"/>
    </source>
</evidence>
<name>A0A1V4BP60_MICAE</name>
<feature type="domain" description="Cas12f1-like TNB" evidence="7">
    <location>
        <begin position="307"/>
        <end position="370"/>
    </location>
</feature>
<sequence>MAIKRITFRLYPNQAQNDKLHYWKKLHCSLYNACVYHRKTEYQKFGKNVNYFDQQNCLPELKKCWPEYKELGSHALQATVKRVDFAFQRFFKLKSGYPKFKASRHYKGWTYPDGAGWSIDSSGHHGFLTLSNFDGKIKIRGKARDWGIPKTCTIMFKQGKWYASITVECSPTRATTDTGSIGLDFGVLHAIADSNGNLTENPRFLKSAQEKIKKIAKKSRRKRNPKRGVKASRRSRKSARAVGKIQSKVARQRQNWHHQVAVEIVRCNSLIATEKLNLKGMTQKTKGKRKRQKSGLNRSILDVGIGNLKSLLKEKVTEAGGFYIEVPTQKIKPSQTCPNCGHQKKKSLAERVHSCEKCGYSCDRDVAAAQVMLNYARGLERASLDAESPSSILCGSMRQLGTKKRQKLQSQRSGLE</sequence>
<dbReference type="GO" id="GO:0032196">
    <property type="term" value="P:transposition"/>
    <property type="evidence" value="ECO:0007669"/>
    <property type="project" value="UniProtKB-KW"/>
</dbReference>
<dbReference type="GO" id="GO:0003677">
    <property type="term" value="F:DNA binding"/>
    <property type="evidence" value="ECO:0007669"/>
    <property type="project" value="UniProtKB-KW"/>
</dbReference>
<dbReference type="AlphaFoldDB" id="A0A1V4BP60"/>
<feature type="domain" description="Probable transposase IS891/IS1136/IS1341" evidence="6">
    <location>
        <begin position="165"/>
        <end position="283"/>
    </location>
</feature>
<accession>A0A1V4BP60</accession>
<organism evidence="8 9">
    <name type="scientific">Microcystis aeruginosa KW</name>
    <dbReference type="NCBI Taxonomy" id="1960155"/>
    <lineage>
        <taxon>Bacteria</taxon>
        <taxon>Bacillati</taxon>
        <taxon>Cyanobacteriota</taxon>
        <taxon>Cyanophyceae</taxon>
        <taxon>Oscillatoriophycideae</taxon>
        <taxon>Chroococcales</taxon>
        <taxon>Microcystaceae</taxon>
        <taxon>Microcystis</taxon>
    </lineage>
</organism>
<evidence type="ECO:0000256" key="5">
    <source>
        <dbReference type="SAM" id="MobiDB-lite"/>
    </source>
</evidence>
<evidence type="ECO:0000259" key="7">
    <source>
        <dbReference type="Pfam" id="PF07282"/>
    </source>
</evidence>
<dbReference type="InterPro" id="IPR001959">
    <property type="entry name" value="Transposase"/>
</dbReference>
<gene>
    <name evidence="8" type="ORF">B1L04_25735</name>
</gene>
<evidence type="ECO:0000313" key="8">
    <source>
        <dbReference type="EMBL" id="OPF15815.1"/>
    </source>
</evidence>
<evidence type="ECO:0000313" key="9">
    <source>
        <dbReference type="Proteomes" id="UP000189835"/>
    </source>
</evidence>
<keyword evidence="4" id="KW-0233">DNA recombination</keyword>
<dbReference type="RefSeq" id="WP_079209831.1">
    <property type="nucleotide sequence ID" value="NZ_MVGR01000005.1"/>
</dbReference>
<evidence type="ECO:0000256" key="1">
    <source>
        <dbReference type="ARBA" id="ARBA00008761"/>
    </source>
</evidence>
<comment type="similarity">
    <text evidence="1">In the C-terminal section; belongs to the transposase 35 family.</text>
</comment>
<protein>
    <submittedName>
        <fullName evidence="8">Transposase</fullName>
    </submittedName>
</protein>
<evidence type="ECO:0000256" key="2">
    <source>
        <dbReference type="ARBA" id="ARBA00022578"/>
    </source>
</evidence>